<feature type="transmembrane region" description="Helical" evidence="2">
    <location>
        <begin position="122"/>
        <end position="140"/>
    </location>
</feature>
<organism evidence="3 4">
    <name type="scientific">Nocardia africana</name>
    <dbReference type="NCBI Taxonomy" id="134964"/>
    <lineage>
        <taxon>Bacteria</taxon>
        <taxon>Bacillati</taxon>
        <taxon>Actinomycetota</taxon>
        <taxon>Actinomycetes</taxon>
        <taxon>Mycobacteriales</taxon>
        <taxon>Nocardiaceae</taxon>
        <taxon>Nocardia</taxon>
    </lineage>
</organism>
<dbReference type="OrthoDB" id="3298677at2"/>
<keyword evidence="2" id="KW-1133">Transmembrane helix</keyword>
<reference evidence="3 4" key="1">
    <citation type="submission" date="2018-06" db="EMBL/GenBank/DDBJ databases">
        <authorList>
            <consortium name="Pathogen Informatics"/>
            <person name="Doyle S."/>
        </authorList>
    </citation>
    <scope>NUCLEOTIDE SEQUENCE [LARGE SCALE GENOMIC DNA]</scope>
    <source>
        <strain evidence="3 4">NCTC13184</strain>
    </source>
</reference>
<keyword evidence="2" id="KW-0812">Transmembrane</keyword>
<feature type="transmembrane region" description="Helical" evidence="2">
    <location>
        <begin position="71"/>
        <end position="90"/>
    </location>
</feature>
<accession>A0A378WZS3</accession>
<keyword evidence="2" id="KW-0472">Membrane</keyword>
<evidence type="ECO:0000313" key="3">
    <source>
        <dbReference type="EMBL" id="SUA46277.1"/>
    </source>
</evidence>
<dbReference type="AlphaFoldDB" id="A0A378WZS3"/>
<feature type="compositionally biased region" description="Polar residues" evidence="1">
    <location>
        <begin position="144"/>
        <end position="160"/>
    </location>
</feature>
<dbReference type="EMBL" id="UGRU01000001">
    <property type="protein sequence ID" value="SUA46277.1"/>
    <property type="molecule type" value="Genomic_DNA"/>
</dbReference>
<evidence type="ECO:0000256" key="2">
    <source>
        <dbReference type="SAM" id="Phobius"/>
    </source>
</evidence>
<feature type="region of interest" description="Disordered" evidence="1">
    <location>
        <begin position="214"/>
        <end position="236"/>
    </location>
</feature>
<dbReference type="Proteomes" id="UP000255082">
    <property type="component" value="Unassembled WGS sequence"/>
</dbReference>
<protein>
    <submittedName>
        <fullName evidence="3">Uncharacterized protein</fullName>
    </submittedName>
</protein>
<feature type="region of interest" description="Disordered" evidence="1">
    <location>
        <begin position="143"/>
        <end position="167"/>
    </location>
</feature>
<name>A0A378WZS3_9NOCA</name>
<gene>
    <name evidence="3" type="ORF">NCTC13184_04802</name>
</gene>
<sequence length="270" mass="28859">MTDVSPLSAEHSTANGVYCNYCGATPAATVNIRAHRGLLIAMQFRKAPGPFCRDCGLAAFRQMTGESLWQGWWGIVSFIANPLTILWNLYCRYEIGRLPPPNPGSPYQTMDPGKPLYRRPQILAILLPFLAIAGLIAAAGPDPNTKQSSYSTAGSPSGTDPSAIRSPIPATTFTAGQCVWNTHQPNGGQDDDNANVQVLPCDDPRAQATVLGTLSRPAPTPGSPQAPGSAESETAETLCGSAYPDSDAYYTETHSNYNLRTTLIVCLRTK</sequence>
<proteinExistence type="predicted"/>
<evidence type="ECO:0000256" key="1">
    <source>
        <dbReference type="SAM" id="MobiDB-lite"/>
    </source>
</evidence>
<evidence type="ECO:0000313" key="4">
    <source>
        <dbReference type="Proteomes" id="UP000255082"/>
    </source>
</evidence>